<evidence type="ECO:0000313" key="16">
    <source>
        <dbReference type="Proteomes" id="UP000183410"/>
    </source>
</evidence>
<evidence type="ECO:0000256" key="3">
    <source>
        <dbReference type="ARBA" id="ARBA00022723"/>
    </source>
</evidence>
<keyword evidence="10" id="KW-0170">Cobalt</keyword>
<feature type="binding site" evidence="10">
    <location>
        <position position="200"/>
    </location>
    <ligand>
        <name>Mn(2+)</name>
        <dbReference type="ChEBI" id="CHEBI:29035"/>
    </ligand>
</feature>
<accession>A0A1I2G5F9</accession>
<evidence type="ECO:0000256" key="7">
    <source>
        <dbReference type="ARBA" id="ARBA00023277"/>
    </source>
</evidence>
<dbReference type="RefSeq" id="WP_046233058.1">
    <property type="nucleotide sequence ID" value="NZ_FONN01000014.1"/>
</dbReference>
<dbReference type="SUPFAM" id="SSF51735">
    <property type="entry name" value="NAD(P)-binding Rossmann-fold domains"/>
    <property type="match status" value="1"/>
</dbReference>
<dbReference type="GO" id="GO:0005975">
    <property type="term" value="P:carbohydrate metabolic process"/>
    <property type="evidence" value="ECO:0007669"/>
    <property type="project" value="InterPro"/>
</dbReference>
<dbReference type="InterPro" id="IPR036291">
    <property type="entry name" value="NAD(P)-bd_dom_sf"/>
</dbReference>
<evidence type="ECO:0000256" key="12">
    <source>
        <dbReference type="RuleBase" id="RU361152"/>
    </source>
</evidence>
<comment type="similarity">
    <text evidence="2 12">Belongs to the glycosyl hydrolase 4 family.</text>
</comment>
<evidence type="ECO:0000256" key="1">
    <source>
        <dbReference type="ARBA" id="ARBA00001936"/>
    </source>
</evidence>
<evidence type="ECO:0000256" key="6">
    <source>
        <dbReference type="ARBA" id="ARBA00023211"/>
    </source>
</evidence>
<sequence length="503" mass="56329">MSFKVAFIGAGSIGFTRGLLRDLLTVPEFNNIKVAFQDINPQNLDMVTQLCQRDINENGLAIEIEPTTDRREALKDARYIFVTIRVGGLEAFQTDVDIPLKYGIDQCVGDTICAGGIMYGQRGIAEMMNICKDIREVAEPNCLLMNYANPMAMLTWACNKYGGVRTIGLCHGVQGGHAQISEVFGLPREEVDIICAGINHQTWYVQIKHNGEDMTGKLLEAFEQHPEFSKTEKVRIDMMRRFGYYSTESNGHLSEYVPWYRKRPEEIRDWIDLGTWINGETGGYLRVCTEGRNWFETDFPNWMKEEPKAYTKEHRGQEHGSYIIEGLETGRVYRGHFNVVNNGVISNLPDDAIIEAPGYADRNGISMPHVGDLPLGCAAVCNVSISVQRLAVEAAIQGDDKLLRQAMMMDPLVGAVCNPNEIWQMVDEMLVAQEQWLPQYGEAIAAAKKRLENGLAIPVRSYEGAARLKTKSVEEMQSNREEASRNAGESDKAIDRRAAAATE</sequence>
<dbReference type="Pfam" id="PF02056">
    <property type="entry name" value="Glyco_hydro_4"/>
    <property type="match status" value="1"/>
</dbReference>
<organism evidence="15 16">
    <name type="scientific">Paenibacillus algorifonticola</name>
    <dbReference type="NCBI Taxonomy" id="684063"/>
    <lineage>
        <taxon>Bacteria</taxon>
        <taxon>Bacillati</taxon>
        <taxon>Bacillota</taxon>
        <taxon>Bacilli</taxon>
        <taxon>Bacillales</taxon>
        <taxon>Paenibacillaceae</taxon>
        <taxon>Paenibacillus</taxon>
    </lineage>
</organism>
<keyword evidence="5 12" id="KW-0520">NAD</keyword>
<evidence type="ECO:0000259" key="14">
    <source>
        <dbReference type="Pfam" id="PF11975"/>
    </source>
</evidence>
<evidence type="ECO:0000256" key="2">
    <source>
        <dbReference type="ARBA" id="ARBA00010141"/>
    </source>
</evidence>
<comment type="cofactor">
    <cofactor evidence="1">
        <name>Mn(2+)</name>
        <dbReference type="ChEBI" id="CHEBI:29035"/>
    </cofactor>
</comment>
<keyword evidence="3 10" id="KW-0479">Metal-binding</keyword>
<feature type="binding site" evidence="9">
    <location>
        <position position="149"/>
    </location>
    <ligand>
        <name>substrate</name>
    </ligand>
</feature>
<keyword evidence="10" id="KW-0533">Nickel</keyword>
<dbReference type="Proteomes" id="UP000183410">
    <property type="component" value="Unassembled WGS sequence"/>
</dbReference>
<evidence type="ECO:0000256" key="5">
    <source>
        <dbReference type="ARBA" id="ARBA00023027"/>
    </source>
</evidence>
<proteinExistence type="inferred from homology"/>
<keyword evidence="7" id="KW-0119">Carbohydrate metabolism</keyword>
<evidence type="ECO:0000256" key="9">
    <source>
        <dbReference type="PIRSR" id="PIRSR601088-2"/>
    </source>
</evidence>
<comment type="cofactor">
    <cofactor evidence="12">
        <name>NAD(+)</name>
        <dbReference type="ChEBI" id="CHEBI:57540"/>
    </cofactor>
    <text evidence="12">Binds 1 NAD(+) per subunit.</text>
</comment>
<evidence type="ECO:0000256" key="8">
    <source>
        <dbReference type="ARBA" id="ARBA00023295"/>
    </source>
</evidence>
<keyword evidence="16" id="KW-1185">Reference proteome</keyword>
<protein>
    <submittedName>
        <fullName evidence="15">Alpha-galactosidase</fullName>
    </submittedName>
</protein>
<dbReference type="PRINTS" id="PR00732">
    <property type="entry name" value="GLHYDRLASE4"/>
</dbReference>
<dbReference type="InterPro" id="IPR015955">
    <property type="entry name" value="Lactate_DH/Glyco_Ohase_4_C"/>
</dbReference>
<dbReference type="InterPro" id="IPR022616">
    <property type="entry name" value="Glyco_hydro_4_C"/>
</dbReference>
<keyword evidence="8 12" id="KW-0326">Glycosidase</keyword>
<keyword evidence="4 12" id="KW-0378">Hydrolase</keyword>
<feature type="domain" description="Glycosyl hydrolase family 4 C-terminal" evidence="14">
    <location>
        <begin position="195"/>
        <end position="413"/>
    </location>
</feature>
<dbReference type="NCBIfam" id="NF011657">
    <property type="entry name" value="PRK15076.1"/>
    <property type="match status" value="1"/>
</dbReference>
<dbReference type="InterPro" id="IPR019802">
    <property type="entry name" value="GlycHydrolase_4_CS"/>
</dbReference>
<reference evidence="16" key="1">
    <citation type="submission" date="2016-10" db="EMBL/GenBank/DDBJ databases">
        <authorList>
            <person name="Varghese N."/>
            <person name="Submissions S."/>
        </authorList>
    </citation>
    <scope>NUCLEOTIDE SEQUENCE [LARGE SCALE GENOMIC DNA]</scope>
    <source>
        <strain evidence="16">CGMCC 1.10223</strain>
    </source>
</reference>
<evidence type="ECO:0000313" key="15">
    <source>
        <dbReference type="EMBL" id="SFF11976.1"/>
    </source>
</evidence>
<dbReference type="PANTHER" id="PTHR32092:SF6">
    <property type="entry name" value="ALPHA-GALACTOSIDASE"/>
    <property type="match status" value="1"/>
</dbReference>
<dbReference type="PANTHER" id="PTHR32092">
    <property type="entry name" value="6-PHOSPHO-BETA-GLUCOSIDASE-RELATED"/>
    <property type="match status" value="1"/>
</dbReference>
<gene>
    <name evidence="15" type="ORF">SAMN04487969_114131</name>
</gene>
<dbReference type="InterPro" id="IPR001088">
    <property type="entry name" value="Glyco_hydro_4"/>
</dbReference>
<dbReference type="GO" id="GO:0046872">
    <property type="term" value="F:metal ion binding"/>
    <property type="evidence" value="ECO:0007669"/>
    <property type="project" value="UniProtKB-KW"/>
</dbReference>
<evidence type="ECO:0000256" key="10">
    <source>
        <dbReference type="PIRSR" id="PIRSR601088-3"/>
    </source>
</evidence>
<dbReference type="OrthoDB" id="9808275at2"/>
<dbReference type="Gene3D" id="3.90.1820.10">
    <property type="entry name" value="AglA-like glucosidase"/>
    <property type="match status" value="1"/>
</dbReference>
<keyword evidence="10" id="KW-0408">Iron</keyword>
<feature type="binding site" evidence="10">
    <location>
        <position position="170"/>
    </location>
    <ligand>
        <name>Mn(2+)</name>
        <dbReference type="ChEBI" id="CHEBI:29035"/>
    </ligand>
</feature>
<dbReference type="EMBL" id="FONN01000014">
    <property type="protein sequence ID" value="SFF11976.1"/>
    <property type="molecule type" value="Genomic_DNA"/>
</dbReference>
<evidence type="ECO:0000256" key="4">
    <source>
        <dbReference type="ARBA" id="ARBA00022801"/>
    </source>
</evidence>
<dbReference type="InterPro" id="IPR053715">
    <property type="entry name" value="GH4_Enzyme_sf"/>
</dbReference>
<dbReference type="PROSITE" id="PS01324">
    <property type="entry name" value="GLYCOSYL_HYDROL_F4"/>
    <property type="match status" value="1"/>
</dbReference>
<dbReference type="AlphaFoldDB" id="A0A1I2G5F9"/>
<dbReference type="Pfam" id="PF11975">
    <property type="entry name" value="Glyco_hydro_4C"/>
    <property type="match status" value="1"/>
</dbReference>
<dbReference type="GO" id="GO:0016616">
    <property type="term" value="F:oxidoreductase activity, acting on the CH-OH group of donors, NAD or NADP as acceptor"/>
    <property type="evidence" value="ECO:0007669"/>
    <property type="project" value="InterPro"/>
</dbReference>
<feature type="site" description="Increases basicity of active site Tyr" evidence="11">
    <location>
        <position position="110"/>
    </location>
</feature>
<name>A0A1I2G5F9_9BACL</name>
<dbReference type="SUPFAM" id="SSF56327">
    <property type="entry name" value="LDH C-terminal domain-like"/>
    <property type="match status" value="1"/>
</dbReference>
<dbReference type="CDD" id="cd05297">
    <property type="entry name" value="GH4_alpha_glucosidase_galactosidase"/>
    <property type="match status" value="1"/>
</dbReference>
<evidence type="ECO:0000256" key="11">
    <source>
        <dbReference type="PIRSR" id="PIRSR601088-4"/>
    </source>
</evidence>
<keyword evidence="6 10" id="KW-0464">Manganese</keyword>
<evidence type="ECO:0000256" key="13">
    <source>
        <dbReference type="SAM" id="MobiDB-lite"/>
    </source>
</evidence>
<feature type="region of interest" description="Disordered" evidence="13">
    <location>
        <begin position="470"/>
        <end position="503"/>
    </location>
</feature>
<dbReference type="GO" id="GO:0004553">
    <property type="term" value="F:hydrolase activity, hydrolyzing O-glycosyl compounds"/>
    <property type="evidence" value="ECO:0007669"/>
    <property type="project" value="InterPro"/>
</dbReference>
<feature type="compositionally biased region" description="Basic and acidic residues" evidence="13">
    <location>
        <begin position="471"/>
        <end position="503"/>
    </location>
</feature>